<name>A0A6I5RSU9_9PSED</name>
<accession>A0A6I5RSU9</accession>
<sequence>MISERPADYLLIDGVLRPEAPVWLQGYHEPLEVVPLYAGTRWAELSDLGPILVRAPAHSVLLQDASTADNGGANSVSLLYSAQPMTVVAEHLRHFIAPPDTLGGTGLLRFADPLVAYFWLGSYPAVHLDEVLGPLDAWQVPEPHHAWEVCDATCWRTFVRSTAPPTWLDKHALLSHAQLEALGNAGRWRFIERLYAQLAQYFAPSLAARDQRTLAQWFEARLDDGEAWGLTTERSLVIWLKYSLRWGDDFTEHPGSPYRRWLALSPEAFRLSADQRLRGLDDHCLAIELDKDAT</sequence>
<dbReference type="EMBL" id="JAAHBT010000164">
    <property type="protein sequence ID" value="NES10799.1"/>
    <property type="molecule type" value="Genomic_DNA"/>
</dbReference>
<proteinExistence type="predicted"/>
<dbReference type="AlphaFoldDB" id="A0A6I5RSU9"/>
<protein>
    <submittedName>
        <fullName evidence="2">DUF4123 domain-containing protein</fullName>
    </submittedName>
</protein>
<dbReference type="InterPro" id="IPR025391">
    <property type="entry name" value="DUF4123"/>
</dbReference>
<dbReference type="Proteomes" id="UP000471751">
    <property type="component" value="Unassembled WGS sequence"/>
</dbReference>
<gene>
    <name evidence="2" type="ORF">G3O07_15350</name>
</gene>
<reference evidence="2 3" key="1">
    <citation type="submission" date="2020-02" db="EMBL/GenBank/DDBJ databases">
        <title>Broccoli isolated Pseudomonas sp.</title>
        <authorList>
            <person name="Fujikawa T."/>
            <person name="Sawada H."/>
        </authorList>
    </citation>
    <scope>NUCLEOTIDE SEQUENCE [LARGE SCALE GENOMIC DNA]</scope>
    <source>
        <strain evidence="2 3">JCM 32154</strain>
    </source>
</reference>
<feature type="domain" description="DUF4123" evidence="1">
    <location>
        <begin position="9"/>
        <end position="124"/>
    </location>
</feature>
<evidence type="ECO:0000313" key="2">
    <source>
        <dbReference type="EMBL" id="NES10799.1"/>
    </source>
</evidence>
<organism evidence="2 3">
    <name type="scientific">Pseudomonas laurentiana</name>
    <dbReference type="NCBI Taxonomy" id="2364649"/>
    <lineage>
        <taxon>Bacteria</taxon>
        <taxon>Pseudomonadati</taxon>
        <taxon>Pseudomonadota</taxon>
        <taxon>Gammaproteobacteria</taxon>
        <taxon>Pseudomonadales</taxon>
        <taxon>Pseudomonadaceae</taxon>
        <taxon>Pseudomonas</taxon>
    </lineage>
</organism>
<keyword evidence="3" id="KW-1185">Reference proteome</keyword>
<evidence type="ECO:0000313" key="3">
    <source>
        <dbReference type="Proteomes" id="UP000471751"/>
    </source>
</evidence>
<evidence type="ECO:0000259" key="1">
    <source>
        <dbReference type="Pfam" id="PF13503"/>
    </source>
</evidence>
<dbReference type="RefSeq" id="WP_163937479.1">
    <property type="nucleotide sequence ID" value="NZ_BMQU01000035.1"/>
</dbReference>
<comment type="caution">
    <text evidence="2">The sequence shown here is derived from an EMBL/GenBank/DDBJ whole genome shotgun (WGS) entry which is preliminary data.</text>
</comment>
<dbReference type="Pfam" id="PF13503">
    <property type="entry name" value="DUF4123"/>
    <property type="match status" value="1"/>
</dbReference>